<keyword evidence="3" id="KW-1185">Reference proteome</keyword>
<proteinExistence type="predicted"/>
<dbReference type="InParanoid" id="A0A0C3BVE1"/>
<accession>A0A0C3BVE1</accession>
<sequence length="114" mass="12422">MTLLQSCKLIPHFELSPALVLLPLKVSPYPGRVVVFGIPPFLERRAVTTICPLNELSTDLQQGRPRVAITPRIVRRMNTAVFAHTQALSDTPYPPSSPSTPCAGTTTSHSSPDF</sequence>
<reference evidence="2 3" key="1">
    <citation type="submission" date="2014-04" db="EMBL/GenBank/DDBJ databases">
        <authorList>
            <consortium name="DOE Joint Genome Institute"/>
            <person name="Kuo A."/>
            <person name="Tarkka M."/>
            <person name="Buscot F."/>
            <person name="Kohler A."/>
            <person name="Nagy L.G."/>
            <person name="Floudas D."/>
            <person name="Copeland A."/>
            <person name="Barry K.W."/>
            <person name="Cichocki N."/>
            <person name="Veneault-Fourrey C."/>
            <person name="LaButti K."/>
            <person name="Lindquist E.A."/>
            <person name="Lipzen A."/>
            <person name="Lundell T."/>
            <person name="Morin E."/>
            <person name="Murat C."/>
            <person name="Sun H."/>
            <person name="Tunlid A."/>
            <person name="Henrissat B."/>
            <person name="Grigoriev I.V."/>
            <person name="Hibbett D.S."/>
            <person name="Martin F."/>
            <person name="Nordberg H.P."/>
            <person name="Cantor M.N."/>
            <person name="Hua S.X."/>
        </authorList>
    </citation>
    <scope>NUCLEOTIDE SEQUENCE [LARGE SCALE GENOMIC DNA]</scope>
    <source>
        <strain evidence="2 3">F 1598</strain>
    </source>
</reference>
<dbReference type="EMBL" id="KN832973">
    <property type="protein sequence ID" value="KIM90513.1"/>
    <property type="molecule type" value="Genomic_DNA"/>
</dbReference>
<feature type="compositionally biased region" description="Polar residues" evidence="1">
    <location>
        <begin position="102"/>
        <end position="114"/>
    </location>
</feature>
<name>A0A0C3BVE1_PILCF</name>
<dbReference type="Proteomes" id="UP000054166">
    <property type="component" value="Unassembled WGS sequence"/>
</dbReference>
<feature type="non-terminal residue" evidence="2">
    <location>
        <position position="114"/>
    </location>
</feature>
<dbReference type="HOGENOM" id="CLU_2127001_0_0_1"/>
<reference evidence="3" key="2">
    <citation type="submission" date="2015-01" db="EMBL/GenBank/DDBJ databases">
        <title>Evolutionary Origins and Diversification of the Mycorrhizal Mutualists.</title>
        <authorList>
            <consortium name="DOE Joint Genome Institute"/>
            <consortium name="Mycorrhizal Genomics Consortium"/>
            <person name="Kohler A."/>
            <person name="Kuo A."/>
            <person name="Nagy L.G."/>
            <person name="Floudas D."/>
            <person name="Copeland A."/>
            <person name="Barry K.W."/>
            <person name="Cichocki N."/>
            <person name="Veneault-Fourrey C."/>
            <person name="LaButti K."/>
            <person name="Lindquist E.A."/>
            <person name="Lipzen A."/>
            <person name="Lundell T."/>
            <person name="Morin E."/>
            <person name="Murat C."/>
            <person name="Riley R."/>
            <person name="Ohm R."/>
            <person name="Sun H."/>
            <person name="Tunlid A."/>
            <person name="Henrissat B."/>
            <person name="Grigoriev I.V."/>
            <person name="Hibbett D.S."/>
            <person name="Martin F."/>
        </authorList>
    </citation>
    <scope>NUCLEOTIDE SEQUENCE [LARGE SCALE GENOMIC DNA]</scope>
    <source>
        <strain evidence="3">F 1598</strain>
    </source>
</reference>
<gene>
    <name evidence="2" type="ORF">PILCRDRAFT_812260</name>
</gene>
<organism evidence="2 3">
    <name type="scientific">Piloderma croceum (strain F 1598)</name>
    <dbReference type="NCBI Taxonomy" id="765440"/>
    <lineage>
        <taxon>Eukaryota</taxon>
        <taxon>Fungi</taxon>
        <taxon>Dikarya</taxon>
        <taxon>Basidiomycota</taxon>
        <taxon>Agaricomycotina</taxon>
        <taxon>Agaricomycetes</taxon>
        <taxon>Agaricomycetidae</taxon>
        <taxon>Atheliales</taxon>
        <taxon>Atheliaceae</taxon>
        <taxon>Piloderma</taxon>
    </lineage>
</organism>
<evidence type="ECO:0000313" key="2">
    <source>
        <dbReference type="EMBL" id="KIM90513.1"/>
    </source>
</evidence>
<dbReference type="AlphaFoldDB" id="A0A0C3BVE1"/>
<protein>
    <submittedName>
        <fullName evidence="2">Uncharacterized protein</fullName>
    </submittedName>
</protein>
<evidence type="ECO:0000313" key="3">
    <source>
        <dbReference type="Proteomes" id="UP000054166"/>
    </source>
</evidence>
<evidence type="ECO:0000256" key="1">
    <source>
        <dbReference type="SAM" id="MobiDB-lite"/>
    </source>
</evidence>
<feature type="region of interest" description="Disordered" evidence="1">
    <location>
        <begin position="86"/>
        <end position="114"/>
    </location>
</feature>